<keyword evidence="2" id="KW-1185">Reference proteome</keyword>
<accession>A0A9D4C248</accession>
<evidence type="ECO:0000313" key="2">
    <source>
        <dbReference type="Proteomes" id="UP000828390"/>
    </source>
</evidence>
<dbReference type="Proteomes" id="UP000828390">
    <property type="component" value="Unassembled WGS sequence"/>
</dbReference>
<reference evidence="1" key="2">
    <citation type="submission" date="2020-11" db="EMBL/GenBank/DDBJ databases">
        <authorList>
            <person name="McCartney M.A."/>
            <person name="Auch B."/>
            <person name="Kono T."/>
            <person name="Mallez S."/>
            <person name="Becker A."/>
            <person name="Gohl D.M."/>
            <person name="Silverstein K.A.T."/>
            <person name="Koren S."/>
            <person name="Bechman K.B."/>
            <person name="Herman A."/>
            <person name="Abrahante J.E."/>
            <person name="Garbe J."/>
        </authorList>
    </citation>
    <scope>NUCLEOTIDE SEQUENCE</scope>
    <source>
        <strain evidence="1">Duluth1</strain>
        <tissue evidence="1">Whole animal</tissue>
    </source>
</reference>
<organism evidence="1 2">
    <name type="scientific">Dreissena polymorpha</name>
    <name type="common">Zebra mussel</name>
    <name type="synonym">Mytilus polymorpha</name>
    <dbReference type="NCBI Taxonomy" id="45954"/>
    <lineage>
        <taxon>Eukaryota</taxon>
        <taxon>Metazoa</taxon>
        <taxon>Spiralia</taxon>
        <taxon>Lophotrochozoa</taxon>
        <taxon>Mollusca</taxon>
        <taxon>Bivalvia</taxon>
        <taxon>Autobranchia</taxon>
        <taxon>Heteroconchia</taxon>
        <taxon>Euheterodonta</taxon>
        <taxon>Imparidentia</taxon>
        <taxon>Neoheterodontei</taxon>
        <taxon>Myida</taxon>
        <taxon>Dreissenoidea</taxon>
        <taxon>Dreissenidae</taxon>
        <taxon>Dreissena</taxon>
    </lineage>
</organism>
<name>A0A9D4C248_DREPO</name>
<comment type="caution">
    <text evidence="1">The sequence shown here is derived from an EMBL/GenBank/DDBJ whole genome shotgun (WGS) entry which is preliminary data.</text>
</comment>
<sequence>MGSNAVWPQIFSTVLTSSHCHLFCLAAGTDCLHILPVRQFNEISKDIVWG</sequence>
<gene>
    <name evidence="1" type="ORF">DPMN_058421</name>
</gene>
<dbReference type="EMBL" id="JAIWYP010000013">
    <property type="protein sequence ID" value="KAH3715709.1"/>
    <property type="molecule type" value="Genomic_DNA"/>
</dbReference>
<evidence type="ECO:0000313" key="1">
    <source>
        <dbReference type="EMBL" id="KAH3715709.1"/>
    </source>
</evidence>
<proteinExistence type="predicted"/>
<dbReference type="AlphaFoldDB" id="A0A9D4C248"/>
<reference evidence="1" key="1">
    <citation type="journal article" date="2019" name="bioRxiv">
        <title>The Genome of the Zebra Mussel, Dreissena polymorpha: A Resource for Invasive Species Research.</title>
        <authorList>
            <person name="McCartney M.A."/>
            <person name="Auch B."/>
            <person name="Kono T."/>
            <person name="Mallez S."/>
            <person name="Zhang Y."/>
            <person name="Obille A."/>
            <person name="Becker A."/>
            <person name="Abrahante J.E."/>
            <person name="Garbe J."/>
            <person name="Badalamenti J.P."/>
            <person name="Herman A."/>
            <person name="Mangelson H."/>
            <person name="Liachko I."/>
            <person name="Sullivan S."/>
            <person name="Sone E.D."/>
            <person name="Koren S."/>
            <person name="Silverstein K.A.T."/>
            <person name="Beckman K.B."/>
            <person name="Gohl D.M."/>
        </authorList>
    </citation>
    <scope>NUCLEOTIDE SEQUENCE</scope>
    <source>
        <strain evidence="1">Duluth1</strain>
        <tissue evidence="1">Whole animal</tissue>
    </source>
</reference>
<protein>
    <submittedName>
        <fullName evidence="1">Uncharacterized protein</fullName>
    </submittedName>
</protein>